<protein>
    <recommendedName>
        <fullName evidence="3 9">DNA repair protein RecN</fullName>
    </recommendedName>
    <alternativeName>
        <fullName evidence="8 9">Recombination protein N</fullName>
    </alternativeName>
</protein>
<feature type="domain" description="RecF/RecN/SMC N-terminal" evidence="10">
    <location>
        <begin position="1"/>
        <end position="508"/>
    </location>
</feature>
<keyword evidence="6" id="KW-0067">ATP-binding</keyword>
<evidence type="ECO:0000256" key="2">
    <source>
        <dbReference type="ARBA" id="ARBA00009441"/>
    </source>
</evidence>
<dbReference type="PANTHER" id="PTHR11059:SF0">
    <property type="entry name" value="DNA REPAIR PROTEIN RECN"/>
    <property type="match status" value="1"/>
</dbReference>
<dbReference type="CDD" id="cd03241">
    <property type="entry name" value="ABC_RecN"/>
    <property type="match status" value="2"/>
</dbReference>
<proteinExistence type="inferred from homology"/>
<dbReference type="OrthoDB" id="9806954at2"/>
<evidence type="ECO:0000256" key="6">
    <source>
        <dbReference type="ARBA" id="ARBA00022840"/>
    </source>
</evidence>
<keyword evidence="5 9" id="KW-0227">DNA damage</keyword>
<comment type="caution">
    <text evidence="11">The sequence shown here is derived from an EMBL/GenBank/DDBJ whole genome shotgun (WGS) entry which is preliminary data.</text>
</comment>
<dbReference type="SUPFAM" id="SSF52540">
    <property type="entry name" value="P-loop containing nucleoside triphosphate hydrolases"/>
    <property type="match status" value="1"/>
</dbReference>
<reference evidence="11 12" key="1">
    <citation type="journal article" date="2015" name="Genome Announc.">
        <title>Expanding the biotechnology potential of lactobacilli through comparative genomics of 213 strains and associated genera.</title>
        <authorList>
            <person name="Sun Z."/>
            <person name="Harris H.M."/>
            <person name="McCann A."/>
            <person name="Guo C."/>
            <person name="Argimon S."/>
            <person name="Zhang W."/>
            <person name="Yang X."/>
            <person name="Jeffery I.B."/>
            <person name="Cooney J.C."/>
            <person name="Kagawa T.F."/>
            <person name="Liu W."/>
            <person name="Song Y."/>
            <person name="Salvetti E."/>
            <person name="Wrobel A."/>
            <person name="Rasinkangas P."/>
            <person name="Parkhill J."/>
            <person name="Rea M.C."/>
            <person name="O'Sullivan O."/>
            <person name="Ritari J."/>
            <person name="Douillard F.P."/>
            <person name="Paul Ross R."/>
            <person name="Yang R."/>
            <person name="Briner A.E."/>
            <person name="Felis G.E."/>
            <person name="de Vos W.M."/>
            <person name="Barrangou R."/>
            <person name="Klaenhammer T.R."/>
            <person name="Caufield P.W."/>
            <person name="Cui Y."/>
            <person name="Zhang H."/>
            <person name="O'Toole P.W."/>
        </authorList>
    </citation>
    <scope>NUCLEOTIDE SEQUENCE [LARGE SCALE GENOMIC DNA]</scope>
    <source>
        <strain evidence="11 12">DSM 23927</strain>
    </source>
</reference>
<dbReference type="NCBIfam" id="NF008121">
    <property type="entry name" value="PRK10869.1"/>
    <property type="match status" value="1"/>
</dbReference>
<dbReference type="GO" id="GO:0006310">
    <property type="term" value="P:DNA recombination"/>
    <property type="evidence" value="ECO:0007669"/>
    <property type="project" value="InterPro"/>
</dbReference>
<keyword evidence="7 9" id="KW-0234">DNA repair</keyword>
<comment type="function">
    <text evidence="1 9">May be involved in recombinational repair of damaged DNA.</text>
</comment>
<dbReference type="AlphaFoldDB" id="A0A0R2AZX0"/>
<dbReference type="InterPro" id="IPR027417">
    <property type="entry name" value="P-loop_NTPase"/>
</dbReference>
<accession>A0A0R2AZX0</accession>
<dbReference type="FunFam" id="3.40.50.300:FF:000356">
    <property type="entry name" value="DNA repair protein RecN"/>
    <property type="match status" value="1"/>
</dbReference>
<evidence type="ECO:0000256" key="8">
    <source>
        <dbReference type="ARBA" id="ARBA00033408"/>
    </source>
</evidence>
<keyword evidence="12" id="KW-1185">Reference proteome</keyword>
<evidence type="ECO:0000256" key="9">
    <source>
        <dbReference type="PIRNR" id="PIRNR003128"/>
    </source>
</evidence>
<dbReference type="GO" id="GO:0005524">
    <property type="term" value="F:ATP binding"/>
    <property type="evidence" value="ECO:0007669"/>
    <property type="project" value="UniProtKB-KW"/>
</dbReference>
<evidence type="ECO:0000256" key="3">
    <source>
        <dbReference type="ARBA" id="ARBA00021315"/>
    </source>
</evidence>
<dbReference type="GO" id="GO:0043590">
    <property type="term" value="C:bacterial nucleoid"/>
    <property type="evidence" value="ECO:0007669"/>
    <property type="project" value="TreeGrafter"/>
</dbReference>
<evidence type="ECO:0000256" key="7">
    <source>
        <dbReference type="ARBA" id="ARBA00023204"/>
    </source>
</evidence>
<sequence>MLQELVIHDFAIIESLSLSFDAGMTALTGETGAGKSIIIDAVGLLAGGRGSTDFIRTGAAKASLEGLFDATTNPRTNEQLAAFGLDTDDETVLLQRDLYPNGRNVCRVNGRLVNTSTLRAIGETLVDIHGQNEHQQLMHPETHLGLLDQFADGAVHQQLTTYQAAYTAYQQAKKTLQTKQANEQEWAQRLDMLQFQVGEIDAADLQADEDVTLTQERDQLANFQRVSDALQTSYELLDSEDFSPIDAIGNAMESIQGIAQFNPDYAAIATALQSAYYGLQEAQGDLSRQMDQLAWDPERLDVIEKRLDLITQLKRKYGDQVSDIIAYGAKAHAELAQMQANEAGEGDLETQVNQLRQDLLTVGQQLSQARHKAALALQNAVHDQLKSLYMEKTVFEVHFEQKQVIRPDGLDTLEFYIQANPGEAAKPLAKVASGGELSRLMLALKTIFAQTDGVTSIIFDEVDTGVSGRVAQAIANKISLIAQHSQVLCITHLPQVAAMSDHEYLIQKQVHSGRTTTSVDKLSAKARVDEIARMLAGSEVTTLTREHAEELLAMAAKTRQSLAAQ</sequence>
<comment type="similarity">
    <text evidence="2 9">Belongs to the RecN family.</text>
</comment>
<dbReference type="FunFam" id="3.40.50.300:FF:000319">
    <property type="entry name" value="DNA repair protein RecN"/>
    <property type="match status" value="1"/>
</dbReference>
<evidence type="ECO:0000256" key="1">
    <source>
        <dbReference type="ARBA" id="ARBA00003618"/>
    </source>
</evidence>
<dbReference type="PIRSF" id="PIRSF003128">
    <property type="entry name" value="RecN"/>
    <property type="match status" value="1"/>
</dbReference>
<dbReference type="PANTHER" id="PTHR11059">
    <property type="entry name" value="DNA REPAIR PROTEIN RECN"/>
    <property type="match status" value="1"/>
</dbReference>
<keyword evidence="4" id="KW-0547">Nucleotide-binding</keyword>
<dbReference type="GO" id="GO:0009432">
    <property type="term" value="P:SOS response"/>
    <property type="evidence" value="ECO:0007669"/>
    <property type="project" value="TreeGrafter"/>
</dbReference>
<dbReference type="Proteomes" id="UP000051672">
    <property type="component" value="Unassembled WGS sequence"/>
</dbReference>
<dbReference type="STRING" id="1423727.FC34_GL000525"/>
<evidence type="ECO:0000256" key="5">
    <source>
        <dbReference type="ARBA" id="ARBA00022763"/>
    </source>
</evidence>
<evidence type="ECO:0000313" key="12">
    <source>
        <dbReference type="Proteomes" id="UP000051672"/>
    </source>
</evidence>
<evidence type="ECO:0000313" key="11">
    <source>
        <dbReference type="EMBL" id="KRM72814.1"/>
    </source>
</evidence>
<dbReference type="InterPro" id="IPR003395">
    <property type="entry name" value="RecF/RecN/SMC_N"/>
</dbReference>
<dbReference type="Gene3D" id="3.40.50.300">
    <property type="entry name" value="P-loop containing nucleotide triphosphate hydrolases"/>
    <property type="match status" value="2"/>
</dbReference>
<dbReference type="GO" id="GO:0006281">
    <property type="term" value="P:DNA repair"/>
    <property type="evidence" value="ECO:0007669"/>
    <property type="project" value="UniProtKB-KW"/>
</dbReference>
<dbReference type="InterPro" id="IPR004604">
    <property type="entry name" value="DNA_recomb/repair_RecN"/>
</dbReference>
<dbReference type="EMBL" id="AYZQ01000001">
    <property type="protein sequence ID" value="KRM72814.1"/>
    <property type="molecule type" value="Genomic_DNA"/>
</dbReference>
<evidence type="ECO:0000259" key="10">
    <source>
        <dbReference type="Pfam" id="PF02463"/>
    </source>
</evidence>
<gene>
    <name evidence="11" type="ORF">FC34_GL000525</name>
</gene>
<dbReference type="NCBIfam" id="TIGR00634">
    <property type="entry name" value="recN"/>
    <property type="match status" value="1"/>
</dbReference>
<dbReference type="Pfam" id="PF02463">
    <property type="entry name" value="SMC_N"/>
    <property type="match status" value="1"/>
</dbReference>
<evidence type="ECO:0000256" key="4">
    <source>
        <dbReference type="ARBA" id="ARBA00022741"/>
    </source>
</evidence>
<dbReference type="RefSeq" id="WP_057893826.1">
    <property type="nucleotide sequence ID" value="NZ_AYZQ01000001.1"/>
</dbReference>
<organism evidence="11 12">
    <name type="scientific">Lacticaseibacillus brantae DSM 23927</name>
    <dbReference type="NCBI Taxonomy" id="1423727"/>
    <lineage>
        <taxon>Bacteria</taxon>
        <taxon>Bacillati</taxon>
        <taxon>Bacillota</taxon>
        <taxon>Bacilli</taxon>
        <taxon>Lactobacillales</taxon>
        <taxon>Lactobacillaceae</taxon>
        <taxon>Lacticaseibacillus</taxon>
    </lineage>
</organism>
<name>A0A0R2AZX0_9LACO</name>
<dbReference type="PATRIC" id="fig|1423727.3.peg.528"/>